<dbReference type="Gene3D" id="1.10.287.1060">
    <property type="entry name" value="ESAT-6-like"/>
    <property type="match status" value="1"/>
</dbReference>
<proteinExistence type="inferred from homology"/>
<dbReference type="InterPro" id="IPR005024">
    <property type="entry name" value="Snf7_fam"/>
</dbReference>
<evidence type="ECO:0000313" key="8">
    <source>
        <dbReference type="EMBL" id="KZW02594.1"/>
    </source>
</evidence>
<dbReference type="STRING" id="1314781.A0A165PS45"/>
<name>A0A165PS45_EXIGL</name>
<evidence type="ECO:0000256" key="3">
    <source>
        <dbReference type="ARBA" id="ARBA00022448"/>
    </source>
</evidence>
<comment type="subcellular location">
    <subcellularLocation>
        <location evidence="1">Endosome membrane</location>
    </subcellularLocation>
</comment>
<dbReference type="GO" id="GO:0032511">
    <property type="term" value="P:late endosome to vacuole transport via multivesicular body sorting pathway"/>
    <property type="evidence" value="ECO:0007669"/>
    <property type="project" value="TreeGrafter"/>
</dbReference>
<dbReference type="AlphaFoldDB" id="A0A165PS45"/>
<evidence type="ECO:0000256" key="7">
    <source>
        <dbReference type="SAM" id="MobiDB-lite"/>
    </source>
</evidence>
<dbReference type="PANTHER" id="PTHR22761:SF5">
    <property type="entry name" value="CHARGED MULTIVESICULAR BODY PROTEIN 6"/>
    <property type="match status" value="1"/>
</dbReference>
<dbReference type="InParanoid" id="A0A165PS45"/>
<keyword evidence="3" id="KW-0813">Transport</keyword>
<accession>A0A165PS45</accession>
<keyword evidence="6" id="KW-0472">Membrane</keyword>
<comment type="similarity">
    <text evidence="2">Belongs to the SNF7 family.</text>
</comment>
<evidence type="ECO:0000256" key="5">
    <source>
        <dbReference type="ARBA" id="ARBA00022927"/>
    </source>
</evidence>
<dbReference type="GO" id="GO:0015031">
    <property type="term" value="P:protein transport"/>
    <property type="evidence" value="ECO:0007669"/>
    <property type="project" value="UniProtKB-KW"/>
</dbReference>
<dbReference type="Pfam" id="PF03357">
    <property type="entry name" value="Snf7"/>
    <property type="match status" value="1"/>
</dbReference>
<dbReference type="EMBL" id="KV425887">
    <property type="protein sequence ID" value="KZW02594.1"/>
    <property type="molecule type" value="Genomic_DNA"/>
</dbReference>
<evidence type="ECO:0000256" key="6">
    <source>
        <dbReference type="ARBA" id="ARBA00023136"/>
    </source>
</evidence>
<keyword evidence="4" id="KW-0967">Endosome</keyword>
<feature type="region of interest" description="Disordered" evidence="7">
    <location>
        <begin position="171"/>
        <end position="213"/>
    </location>
</feature>
<dbReference type="PANTHER" id="PTHR22761">
    <property type="entry name" value="CHARGED MULTIVESICULAR BODY PROTEIN"/>
    <property type="match status" value="1"/>
</dbReference>
<dbReference type="GO" id="GO:0006900">
    <property type="term" value="P:vesicle budding from membrane"/>
    <property type="evidence" value="ECO:0007669"/>
    <property type="project" value="TreeGrafter"/>
</dbReference>
<evidence type="ECO:0000256" key="1">
    <source>
        <dbReference type="ARBA" id="ARBA00004608"/>
    </source>
</evidence>
<evidence type="ECO:0000313" key="9">
    <source>
        <dbReference type="Proteomes" id="UP000077266"/>
    </source>
</evidence>
<dbReference type="GO" id="GO:0005771">
    <property type="term" value="C:multivesicular body"/>
    <property type="evidence" value="ECO:0007669"/>
    <property type="project" value="TreeGrafter"/>
</dbReference>
<reference evidence="8 9" key="1">
    <citation type="journal article" date="2016" name="Mol. Biol. Evol.">
        <title>Comparative Genomics of Early-Diverging Mushroom-Forming Fungi Provides Insights into the Origins of Lignocellulose Decay Capabilities.</title>
        <authorList>
            <person name="Nagy L.G."/>
            <person name="Riley R."/>
            <person name="Tritt A."/>
            <person name="Adam C."/>
            <person name="Daum C."/>
            <person name="Floudas D."/>
            <person name="Sun H."/>
            <person name="Yadav J.S."/>
            <person name="Pangilinan J."/>
            <person name="Larsson K.H."/>
            <person name="Matsuura K."/>
            <person name="Barry K."/>
            <person name="Labutti K."/>
            <person name="Kuo R."/>
            <person name="Ohm R.A."/>
            <person name="Bhattacharya S.S."/>
            <person name="Shirouzu T."/>
            <person name="Yoshinaga Y."/>
            <person name="Martin F.M."/>
            <person name="Grigoriev I.V."/>
            <person name="Hibbett D.S."/>
        </authorList>
    </citation>
    <scope>NUCLEOTIDE SEQUENCE [LARGE SCALE GENOMIC DNA]</scope>
    <source>
        <strain evidence="8 9">HHB12029</strain>
    </source>
</reference>
<keyword evidence="5" id="KW-0653">Protein transport</keyword>
<gene>
    <name evidence="8" type="ORF">EXIGLDRAFT_732852</name>
</gene>
<keyword evidence="9" id="KW-1185">Reference proteome</keyword>
<evidence type="ECO:0000256" key="4">
    <source>
        <dbReference type="ARBA" id="ARBA00022753"/>
    </source>
</evidence>
<evidence type="ECO:0000256" key="2">
    <source>
        <dbReference type="ARBA" id="ARBA00006190"/>
    </source>
</evidence>
<protein>
    <submittedName>
        <fullName evidence="8">Snf7-domain-containing protein</fullName>
    </submittedName>
</protein>
<dbReference type="OrthoDB" id="441172at2759"/>
<dbReference type="Proteomes" id="UP000077266">
    <property type="component" value="Unassembled WGS sequence"/>
</dbReference>
<dbReference type="FunCoup" id="A0A165PS45">
    <property type="interactions" value="401"/>
</dbReference>
<dbReference type="GO" id="GO:0000815">
    <property type="term" value="C:ESCRT III complex"/>
    <property type="evidence" value="ECO:0007669"/>
    <property type="project" value="TreeGrafter"/>
</dbReference>
<sequence>MQRFLTSLGLRQPGPTITQQDRAILDLKHQRDRVKQYQKKIQVVLDREQEIAKQCLRAGQKDRALVALRRRKYQESILAKTDSQLENLEQLVSTIEFSLVQVAVMEGLKQGNDVLKEIHKELNIDNVEKLLDETREAQAYQREVDEALMSQMTADEEEAVQQELEELVRLTQPDVQVPTLPEAPIEEPVAQPGEIEPVEAERQPERTRVALPA</sequence>
<organism evidence="8 9">
    <name type="scientific">Exidia glandulosa HHB12029</name>
    <dbReference type="NCBI Taxonomy" id="1314781"/>
    <lineage>
        <taxon>Eukaryota</taxon>
        <taxon>Fungi</taxon>
        <taxon>Dikarya</taxon>
        <taxon>Basidiomycota</taxon>
        <taxon>Agaricomycotina</taxon>
        <taxon>Agaricomycetes</taxon>
        <taxon>Auriculariales</taxon>
        <taxon>Exidiaceae</taxon>
        <taxon>Exidia</taxon>
    </lineage>
</organism>
<feature type="compositionally biased region" description="Basic and acidic residues" evidence="7">
    <location>
        <begin position="199"/>
        <end position="213"/>
    </location>
</feature>